<proteinExistence type="predicted"/>
<evidence type="ECO:0000313" key="3">
    <source>
        <dbReference type="Proteomes" id="UP000709672"/>
    </source>
</evidence>
<evidence type="ECO:0000313" key="2">
    <source>
        <dbReference type="EMBL" id="MBI2466164.1"/>
    </source>
</evidence>
<accession>A0A931YE37</accession>
<name>A0A931YE37_9BACT</name>
<comment type="caution">
    <text evidence="2">The sequence shown here is derived from an EMBL/GenBank/DDBJ whole genome shotgun (WGS) entry which is preliminary data.</text>
</comment>
<dbReference type="Proteomes" id="UP000786662">
    <property type="component" value="Unassembled WGS sequence"/>
</dbReference>
<organism evidence="2 3">
    <name type="scientific">Candidatus Sungiibacteriota bacterium</name>
    <dbReference type="NCBI Taxonomy" id="2750080"/>
    <lineage>
        <taxon>Bacteria</taxon>
        <taxon>Candidatus Sungiibacteriota</taxon>
    </lineage>
</organism>
<gene>
    <name evidence="1" type="ORF">HYT38_01110</name>
    <name evidence="2" type="ORF">HYV66_02990</name>
</gene>
<protein>
    <submittedName>
        <fullName evidence="2">Uncharacterized protein</fullName>
    </submittedName>
</protein>
<sequence length="180" mass="19435">MAESQTKKQVAAGAAGLFDPILRKLAQRLAETVSPDSPLRSEHIESAIGAIKGFAEVYAERFPILTSVAVEKATDFADFLAVFLAEDGHEVKTQNLLSKFLVEAAERLKTADDPQTEFGRISAELGFIKELARAAAQKPETKKDSAATALTESLGKLNQALVNIRDRIQKPKESSHVSSG</sequence>
<dbReference type="EMBL" id="JACPHQ010000042">
    <property type="protein sequence ID" value="MBI2466164.1"/>
    <property type="molecule type" value="Genomic_DNA"/>
</dbReference>
<evidence type="ECO:0000313" key="1">
    <source>
        <dbReference type="EMBL" id="MBI2052262.1"/>
    </source>
</evidence>
<dbReference type="EMBL" id="JACOYY010000034">
    <property type="protein sequence ID" value="MBI2052262.1"/>
    <property type="molecule type" value="Genomic_DNA"/>
</dbReference>
<dbReference type="Proteomes" id="UP000709672">
    <property type="component" value="Unassembled WGS sequence"/>
</dbReference>
<reference evidence="2" key="1">
    <citation type="submission" date="2020-07" db="EMBL/GenBank/DDBJ databases">
        <title>Huge and variable diversity of episymbiotic CPR bacteria and DPANN archaea in groundwater ecosystems.</title>
        <authorList>
            <person name="He C.Y."/>
            <person name="Keren R."/>
            <person name="Whittaker M."/>
            <person name="Farag I.F."/>
            <person name="Doudna J."/>
            <person name="Cate J.H.D."/>
            <person name="Banfield J.F."/>
        </authorList>
    </citation>
    <scope>NUCLEOTIDE SEQUENCE</scope>
    <source>
        <strain evidence="1">NC_groundwater_191_Ag_S-0.1um_45_8</strain>
        <strain evidence="2">NC_groundwater_418_Ag_B-0.1um_45_10</strain>
    </source>
</reference>
<dbReference type="AlphaFoldDB" id="A0A931YE37"/>